<proteinExistence type="predicted"/>
<dbReference type="OrthoDB" id="4068335at2759"/>
<dbReference type="HOGENOM" id="CLU_061609_0_0_1"/>
<feature type="domain" description="Rrn9" evidence="2">
    <location>
        <begin position="19"/>
        <end position="83"/>
    </location>
</feature>
<keyword evidence="4" id="KW-1185">Reference proteome</keyword>
<dbReference type="Proteomes" id="UP000000591">
    <property type="component" value="Chromosome V"/>
</dbReference>
<dbReference type="FunCoup" id="Q756W7">
    <property type="interactions" value="124"/>
</dbReference>
<dbReference type="eggNOG" id="ENOG502QRG3">
    <property type="taxonomic scope" value="Eukaryota"/>
</dbReference>
<sequence length="377" mass="43368">MDVNGKTIANEALELLESLEQQHRHDLTLHLYSAHLLKQLLRKAHKKKRALEAEVYIKTMIKDNWTSWPSPNTVIDPHTDCVYEDEELWGSREEAPQMPERGEISERALKHAMRMMRVELDSVWQRQLTQSAALVHQLGQGNVSLDVNKMAMPLELVNHIFARLDAFAQGLNVNFAKQVKVELATQPSMPQLSLKTGTSDQRGSSSGASSTNSRRKAHLDYRDLIVRGCEMKLDMSNVYIKCLFLFEGLVSRYNVKDFKIPKEVLKKYVPQRQAEVVPRPVKNLQKEFWELEALTRDRNLTFDVRQALRQMCLRNGFSRDKKTFMMVQEINTQRQKALGVDRRPHKRHKGTTQDSALTDGGEEADDELYGLADCLIK</sequence>
<accession>Q756W7</accession>
<evidence type="ECO:0000313" key="4">
    <source>
        <dbReference type="Proteomes" id="UP000000591"/>
    </source>
</evidence>
<evidence type="ECO:0000259" key="2">
    <source>
        <dbReference type="Pfam" id="PF10680"/>
    </source>
</evidence>
<dbReference type="RefSeq" id="NP_985145.1">
    <property type="nucleotide sequence ID" value="NM_210499.1"/>
</dbReference>
<dbReference type="AlphaFoldDB" id="Q756W7"/>
<reference evidence="4" key="2">
    <citation type="journal article" date="2013" name="G3 (Bethesda)">
        <title>Genomes of Ashbya fungi isolated from insects reveal four mating-type loci, numerous translocations, lack of transposons, and distinct gene duplications.</title>
        <authorList>
            <person name="Dietrich F.S."/>
            <person name="Voegeli S."/>
            <person name="Kuo S."/>
            <person name="Philippsen P."/>
        </authorList>
    </citation>
    <scope>GENOME REANNOTATION</scope>
    <source>
        <strain evidence="4">ATCC 10895 / CBS 109.51 / FGSC 9923 / NRRL Y-1056</strain>
    </source>
</reference>
<dbReference type="GeneID" id="4621357"/>
<feature type="region of interest" description="Disordered" evidence="1">
    <location>
        <begin position="190"/>
        <end position="214"/>
    </location>
</feature>
<feature type="region of interest" description="Disordered" evidence="1">
    <location>
        <begin position="336"/>
        <end position="362"/>
    </location>
</feature>
<reference evidence="3 4" key="1">
    <citation type="journal article" date="2004" name="Science">
        <title>The Ashbya gossypii genome as a tool for mapping the ancient Saccharomyces cerevisiae genome.</title>
        <authorList>
            <person name="Dietrich F.S."/>
            <person name="Voegeli S."/>
            <person name="Brachat S."/>
            <person name="Lerch A."/>
            <person name="Gates K."/>
            <person name="Steiner S."/>
            <person name="Mohr C."/>
            <person name="Pohlmann R."/>
            <person name="Luedi P."/>
            <person name="Choi S."/>
            <person name="Wing R.A."/>
            <person name="Flavier A."/>
            <person name="Gaffney T.D."/>
            <person name="Philippsen P."/>
        </authorList>
    </citation>
    <scope>NUCLEOTIDE SEQUENCE [LARGE SCALE GENOMIC DNA]</scope>
    <source>
        <strain evidence="4">ATCC 10895 / CBS 109.51 / FGSC 9923 / NRRL Y-1056</strain>
    </source>
</reference>
<dbReference type="KEGG" id="ago:AGOS_AER288C"/>
<dbReference type="STRING" id="284811.Q756W7"/>
<protein>
    <submittedName>
        <fullName evidence="3">AER288Cp</fullName>
    </submittedName>
</protein>
<dbReference type="EMBL" id="AE016818">
    <property type="protein sequence ID" value="AAS52969.1"/>
    <property type="molecule type" value="Genomic_DNA"/>
</dbReference>
<dbReference type="Pfam" id="PF10680">
    <property type="entry name" value="RRN9"/>
    <property type="match status" value="1"/>
</dbReference>
<dbReference type="OMA" id="ISRGCEM"/>
<evidence type="ECO:0000256" key="1">
    <source>
        <dbReference type="SAM" id="MobiDB-lite"/>
    </source>
</evidence>
<dbReference type="InterPro" id="IPR019622">
    <property type="entry name" value="Rrn9_dom"/>
</dbReference>
<organism evidence="3 4">
    <name type="scientific">Eremothecium gossypii (strain ATCC 10895 / CBS 109.51 / FGSC 9923 / NRRL Y-1056)</name>
    <name type="common">Yeast</name>
    <name type="synonym">Ashbya gossypii</name>
    <dbReference type="NCBI Taxonomy" id="284811"/>
    <lineage>
        <taxon>Eukaryota</taxon>
        <taxon>Fungi</taxon>
        <taxon>Dikarya</taxon>
        <taxon>Ascomycota</taxon>
        <taxon>Saccharomycotina</taxon>
        <taxon>Saccharomycetes</taxon>
        <taxon>Saccharomycetales</taxon>
        <taxon>Saccharomycetaceae</taxon>
        <taxon>Eremothecium</taxon>
    </lineage>
</organism>
<feature type="compositionally biased region" description="Low complexity" evidence="1">
    <location>
        <begin position="199"/>
        <end position="212"/>
    </location>
</feature>
<gene>
    <name evidence="3" type="ORF">AGOS_AER288C</name>
</gene>
<name>Q756W7_EREGS</name>
<evidence type="ECO:0000313" key="3">
    <source>
        <dbReference type="EMBL" id="AAS52969.1"/>
    </source>
</evidence>
<dbReference type="InParanoid" id="Q756W7"/>